<protein>
    <submittedName>
        <fullName evidence="1">Uncharacterized protein</fullName>
    </submittedName>
</protein>
<gene>
    <name evidence="1" type="ORF">K529_011410</name>
</gene>
<dbReference type="GeneID" id="28250448"/>
<dbReference type="AlphaFoldDB" id="A0A1B1A495"/>
<organism evidence="1 2">
    <name type="scientific">Tritonibacter mobilis F1926</name>
    <dbReference type="NCBI Taxonomy" id="1265309"/>
    <lineage>
        <taxon>Bacteria</taxon>
        <taxon>Pseudomonadati</taxon>
        <taxon>Pseudomonadota</taxon>
        <taxon>Alphaproteobacteria</taxon>
        <taxon>Rhodobacterales</taxon>
        <taxon>Paracoccaceae</taxon>
        <taxon>Tritonibacter</taxon>
    </lineage>
</organism>
<dbReference type="KEGG" id="rmb:K529_011410"/>
<reference evidence="1 2" key="1">
    <citation type="journal article" date="2016" name="ISME J.">
        <title>Global occurrence and heterogeneity of the Roseobacter-clade species Ruegeria mobilis.</title>
        <authorList>
            <person name="Sonnenschein E."/>
            <person name="Gram L."/>
        </authorList>
    </citation>
    <scope>NUCLEOTIDE SEQUENCE [LARGE SCALE GENOMIC DNA]</scope>
    <source>
        <strain evidence="1 2">F1926</strain>
    </source>
</reference>
<sequence length="63" mass="7113">MTTSACSSCAFYEDHKANNEQTLENAGLCRFNPPVFQPEAAERGYWPVVKKDDWCGHFENEAA</sequence>
<dbReference type="Proteomes" id="UP000013243">
    <property type="component" value="Chromosome"/>
</dbReference>
<dbReference type="EMBL" id="CP015230">
    <property type="protein sequence ID" value="ANP41375.1"/>
    <property type="molecule type" value="Genomic_DNA"/>
</dbReference>
<proteinExistence type="predicted"/>
<dbReference type="STRING" id="1265309.K529_011410"/>
<evidence type="ECO:0000313" key="2">
    <source>
        <dbReference type="Proteomes" id="UP000013243"/>
    </source>
</evidence>
<name>A0A1B1A495_9RHOB</name>
<dbReference type="RefSeq" id="WP_005609522.1">
    <property type="nucleotide sequence ID" value="NZ_CP015230.1"/>
</dbReference>
<dbReference type="OrthoDB" id="290218at2"/>
<evidence type="ECO:0000313" key="1">
    <source>
        <dbReference type="EMBL" id="ANP41375.1"/>
    </source>
</evidence>
<accession>A0A1B1A495</accession>